<comment type="caution">
    <text evidence="2">The sequence shown here is derived from an EMBL/GenBank/DDBJ whole genome shotgun (WGS) entry which is preliminary data.</text>
</comment>
<name>A0A0P7VSW4_9RHOB</name>
<evidence type="ECO:0000313" key="3">
    <source>
        <dbReference type="Proteomes" id="UP000050413"/>
    </source>
</evidence>
<keyword evidence="1" id="KW-1133">Transmembrane helix</keyword>
<gene>
    <name evidence="2" type="ORF">HLUCCA05_07540</name>
</gene>
<keyword evidence="1" id="KW-0812">Transmembrane</keyword>
<sequence>MSQLNSKAGRTMFIQDLCGGLSLVVLVVAAFHLPLLT</sequence>
<dbReference type="AlphaFoldDB" id="A0A0P7VSW4"/>
<dbReference type="EMBL" id="LJSG01000020">
    <property type="protein sequence ID" value="KPP90008.1"/>
    <property type="molecule type" value="Genomic_DNA"/>
</dbReference>
<reference evidence="2 3" key="1">
    <citation type="submission" date="2015-09" db="EMBL/GenBank/DDBJ databases">
        <title>Identification and resolution of microdiversity through metagenomic sequencing of parallel consortia.</title>
        <authorList>
            <person name="Nelson W.C."/>
            <person name="Romine M.F."/>
            <person name="Lindemann S.R."/>
        </authorList>
    </citation>
    <scope>NUCLEOTIDE SEQUENCE [LARGE SCALE GENOMIC DNA]</scope>
    <source>
        <strain evidence="2">HL-91</strain>
    </source>
</reference>
<feature type="transmembrane region" description="Helical" evidence="1">
    <location>
        <begin position="12"/>
        <end position="33"/>
    </location>
</feature>
<keyword evidence="1" id="KW-0472">Membrane</keyword>
<evidence type="ECO:0000313" key="2">
    <source>
        <dbReference type="EMBL" id="KPP90008.1"/>
    </source>
</evidence>
<organism evidence="2 3">
    <name type="scientific">Roseibaca calidilacus</name>
    <dbReference type="NCBI Taxonomy" id="1666912"/>
    <lineage>
        <taxon>Bacteria</taxon>
        <taxon>Pseudomonadati</taxon>
        <taxon>Pseudomonadota</taxon>
        <taxon>Alphaproteobacteria</taxon>
        <taxon>Rhodobacterales</taxon>
        <taxon>Paracoccaceae</taxon>
        <taxon>Roseinatronobacter</taxon>
    </lineage>
</organism>
<protein>
    <submittedName>
        <fullName evidence="2">Uncharacterized protein</fullName>
    </submittedName>
</protein>
<proteinExistence type="predicted"/>
<evidence type="ECO:0000256" key="1">
    <source>
        <dbReference type="SAM" id="Phobius"/>
    </source>
</evidence>
<accession>A0A0P7VSW4</accession>
<dbReference type="Proteomes" id="UP000050413">
    <property type="component" value="Unassembled WGS sequence"/>
</dbReference>